<dbReference type="GO" id="GO:0030170">
    <property type="term" value="F:pyridoxal phosphate binding"/>
    <property type="evidence" value="ECO:0007669"/>
    <property type="project" value="TreeGrafter"/>
</dbReference>
<evidence type="ECO:0000256" key="2">
    <source>
        <dbReference type="PIRSR" id="PIRSR000390-2"/>
    </source>
</evidence>
<accession>A0A1W1WPG7</accession>
<dbReference type="PANTHER" id="PTHR30244:SF34">
    <property type="entry name" value="DTDP-4-AMINO-4,6-DIDEOXYGALACTOSE TRANSAMINASE"/>
    <property type="match status" value="1"/>
</dbReference>
<reference evidence="5" key="1">
    <citation type="submission" date="2017-04" db="EMBL/GenBank/DDBJ databases">
        <authorList>
            <person name="Varghese N."/>
            <person name="Submissions S."/>
        </authorList>
    </citation>
    <scope>NUCLEOTIDE SEQUENCE [LARGE SCALE GENOMIC DNA]</scope>
    <source>
        <strain evidence="5">DSM 9293</strain>
    </source>
</reference>
<evidence type="ECO:0000313" key="4">
    <source>
        <dbReference type="EMBL" id="SMC07900.1"/>
    </source>
</evidence>
<dbReference type="InterPro" id="IPR000653">
    <property type="entry name" value="DegT/StrS_aminotransferase"/>
</dbReference>
<dbReference type="OrthoDB" id="9810913at2"/>
<proteinExistence type="inferred from homology"/>
<organism evidence="4 5">
    <name type="scientific">Sulfobacillus thermosulfidooxidans (strain DSM 9293 / VKM B-1269 / AT-1)</name>
    <dbReference type="NCBI Taxonomy" id="929705"/>
    <lineage>
        <taxon>Bacteria</taxon>
        <taxon>Bacillati</taxon>
        <taxon>Bacillota</taxon>
        <taxon>Clostridia</taxon>
        <taxon>Eubacteriales</taxon>
        <taxon>Clostridiales Family XVII. Incertae Sedis</taxon>
        <taxon>Sulfobacillus</taxon>
    </lineage>
</organism>
<sequence>MSSRTPAILGGTPLIAESVYEPWPIVDKTDELLLVETLQSRIWGFDGPIERQFEMAFSDFVGTRYGLCLANGTVTLEVALKACGIGPGDEVVVPAATFLATAVAVVNVGARPVFADIDSNTLCMDPVSAAKAVTDKTRAIIPVHLYGTMAHMDEIMQLAESYNLFVIEDAAHAHGSRWKDEGPGSVGHAASFSFQMAKIMTAGEGGFIATNDERFMETCYALKNCGRRSRNYEPSGILGFNYRMTEFQCAVLLGQLRRLPQQHEKREANAKMLDENLRQLEGIKPLTTYPEQSSHSRYRYGFQFDQEVYPRLTAKSMTAALEAEGFLMHSVFTPVYRDPLYSVSTIIDRPEAWLANTEAATRCTILFDHRVLLYKDVVDRIPEAIESLKGNI</sequence>
<comment type="similarity">
    <text evidence="3">Belongs to the DegT/DnrJ/EryC1 family.</text>
</comment>
<evidence type="ECO:0000256" key="3">
    <source>
        <dbReference type="RuleBase" id="RU004508"/>
    </source>
</evidence>
<dbReference type="Pfam" id="PF01041">
    <property type="entry name" value="DegT_DnrJ_EryC1"/>
    <property type="match status" value="1"/>
</dbReference>
<evidence type="ECO:0000256" key="1">
    <source>
        <dbReference type="PIRSR" id="PIRSR000390-1"/>
    </source>
</evidence>
<dbReference type="CDD" id="cd00616">
    <property type="entry name" value="AHBA_syn"/>
    <property type="match status" value="1"/>
</dbReference>
<feature type="modified residue" description="N6-(pyridoxal phosphate)lysine" evidence="2">
    <location>
        <position position="198"/>
    </location>
</feature>
<evidence type="ECO:0000313" key="5">
    <source>
        <dbReference type="Proteomes" id="UP000192660"/>
    </source>
</evidence>
<keyword evidence="2 3" id="KW-0663">Pyridoxal phosphate</keyword>
<dbReference type="GO" id="GO:0000271">
    <property type="term" value="P:polysaccharide biosynthetic process"/>
    <property type="evidence" value="ECO:0007669"/>
    <property type="project" value="TreeGrafter"/>
</dbReference>
<name>A0A1W1WPG7_SULTA</name>
<dbReference type="InterPro" id="IPR015422">
    <property type="entry name" value="PyrdxlP-dep_Trfase_small"/>
</dbReference>
<keyword evidence="5" id="KW-1185">Reference proteome</keyword>
<dbReference type="EMBL" id="FWWY01000002">
    <property type="protein sequence ID" value="SMC07900.1"/>
    <property type="molecule type" value="Genomic_DNA"/>
</dbReference>
<dbReference type="Gene3D" id="3.90.1150.10">
    <property type="entry name" value="Aspartate Aminotransferase, domain 1"/>
    <property type="match status" value="1"/>
</dbReference>
<dbReference type="InterPro" id="IPR015421">
    <property type="entry name" value="PyrdxlP-dep_Trfase_major"/>
</dbReference>
<dbReference type="AlphaFoldDB" id="A0A1W1WPG7"/>
<dbReference type="SUPFAM" id="SSF53383">
    <property type="entry name" value="PLP-dependent transferases"/>
    <property type="match status" value="1"/>
</dbReference>
<dbReference type="PIRSF" id="PIRSF000390">
    <property type="entry name" value="PLP_StrS"/>
    <property type="match status" value="1"/>
</dbReference>
<gene>
    <name evidence="4" type="ORF">SAMN00768000_3521</name>
</gene>
<dbReference type="RefSeq" id="WP_020373396.1">
    <property type="nucleotide sequence ID" value="NZ_FWWY01000002.1"/>
</dbReference>
<dbReference type="Proteomes" id="UP000192660">
    <property type="component" value="Unassembled WGS sequence"/>
</dbReference>
<dbReference type="Gene3D" id="3.40.640.10">
    <property type="entry name" value="Type I PLP-dependent aspartate aminotransferase-like (Major domain)"/>
    <property type="match status" value="1"/>
</dbReference>
<dbReference type="GO" id="GO:0008483">
    <property type="term" value="F:transaminase activity"/>
    <property type="evidence" value="ECO:0007669"/>
    <property type="project" value="TreeGrafter"/>
</dbReference>
<protein>
    <submittedName>
        <fullName evidence="4">dTDP-4-amino-4,6-dideoxygalactose transaminase</fullName>
    </submittedName>
</protein>
<dbReference type="InterPro" id="IPR015424">
    <property type="entry name" value="PyrdxlP-dep_Trfase"/>
</dbReference>
<dbReference type="PANTHER" id="PTHR30244">
    <property type="entry name" value="TRANSAMINASE"/>
    <property type="match status" value="1"/>
</dbReference>
<feature type="active site" description="Proton acceptor" evidence="1">
    <location>
        <position position="198"/>
    </location>
</feature>